<evidence type="ECO:0000313" key="1">
    <source>
        <dbReference type="EMBL" id="EEF41359.1"/>
    </source>
</evidence>
<gene>
    <name evidence="1" type="ORF">RCOM_0990340</name>
</gene>
<name>B9S4N5_RICCO</name>
<proteinExistence type="predicted"/>
<sequence>MIVIDRLDSFASSTIDFVPRAGNSPADWLARNVAQGNLNPSWVSNPPDQLCALLSADPNASSDV</sequence>
<accession>B9S4N5</accession>
<protein>
    <submittedName>
        <fullName evidence="1">Uncharacterized protein</fullName>
    </submittedName>
</protein>
<keyword evidence="2" id="KW-1185">Reference proteome</keyword>
<dbReference type="AlphaFoldDB" id="B9S4N5"/>
<dbReference type="Proteomes" id="UP000008311">
    <property type="component" value="Unassembled WGS sequence"/>
</dbReference>
<reference evidence="2" key="1">
    <citation type="journal article" date="2010" name="Nat. Biotechnol.">
        <title>Draft genome sequence of the oilseed species Ricinus communis.</title>
        <authorList>
            <person name="Chan A.P."/>
            <person name="Crabtree J."/>
            <person name="Zhao Q."/>
            <person name="Lorenzi H."/>
            <person name="Orvis J."/>
            <person name="Puiu D."/>
            <person name="Melake-Berhan A."/>
            <person name="Jones K.M."/>
            <person name="Redman J."/>
            <person name="Chen G."/>
            <person name="Cahoon E.B."/>
            <person name="Gedil M."/>
            <person name="Stanke M."/>
            <person name="Haas B.J."/>
            <person name="Wortman J.R."/>
            <person name="Fraser-Liggett C.M."/>
            <person name="Ravel J."/>
            <person name="Rabinowicz P.D."/>
        </authorList>
    </citation>
    <scope>NUCLEOTIDE SEQUENCE [LARGE SCALE GENOMIC DNA]</scope>
    <source>
        <strain evidence="2">cv. Hale</strain>
    </source>
</reference>
<dbReference type="InParanoid" id="B9S4N5"/>
<dbReference type="EMBL" id="EQ973866">
    <property type="protein sequence ID" value="EEF41359.1"/>
    <property type="molecule type" value="Genomic_DNA"/>
</dbReference>
<evidence type="ECO:0000313" key="2">
    <source>
        <dbReference type="Proteomes" id="UP000008311"/>
    </source>
</evidence>
<organism evidence="1 2">
    <name type="scientific">Ricinus communis</name>
    <name type="common">Castor bean</name>
    <dbReference type="NCBI Taxonomy" id="3988"/>
    <lineage>
        <taxon>Eukaryota</taxon>
        <taxon>Viridiplantae</taxon>
        <taxon>Streptophyta</taxon>
        <taxon>Embryophyta</taxon>
        <taxon>Tracheophyta</taxon>
        <taxon>Spermatophyta</taxon>
        <taxon>Magnoliopsida</taxon>
        <taxon>eudicotyledons</taxon>
        <taxon>Gunneridae</taxon>
        <taxon>Pentapetalae</taxon>
        <taxon>rosids</taxon>
        <taxon>fabids</taxon>
        <taxon>Malpighiales</taxon>
        <taxon>Euphorbiaceae</taxon>
        <taxon>Acalyphoideae</taxon>
        <taxon>Acalypheae</taxon>
        <taxon>Ricinus</taxon>
    </lineage>
</organism>